<evidence type="ECO:0000259" key="1">
    <source>
        <dbReference type="Pfam" id="PF03511"/>
    </source>
</evidence>
<reference evidence="4" key="3">
    <citation type="submission" date="2025-09" db="UniProtKB">
        <authorList>
            <consortium name="Ensembl"/>
        </authorList>
    </citation>
    <scope>IDENTIFICATION</scope>
</reference>
<name>A0A3P8X7F7_CYNSE</name>
<dbReference type="PANTHER" id="PTHR12047:SF2">
    <property type="entry name" value="FANCONI ANEMIA GROUP A PROTEIN"/>
    <property type="match status" value="1"/>
</dbReference>
<dbReference type="InterPro" id="IPR055386">
    <property type="entry name" value="FANCA_helical"/>
</dbReference>
<protein>
    <submittedName>
        <fullName evidence="4">Fanconi anemia complementation group A</fullName>
    </submittedName>
</protein>
<dbReference type="Proteomes" id="UP000265120">
    <property type="component" value="Chromosome 6"/>
</dbReference>
<proteinExistence type="predicted"/>
<dbReference type="GO" id="GO:0043240">
    <property type="term" value="C:Fanconi anaemia nuclear complex"/>
    <property type="evidence" value="ECO:0007669"/>
    <property type="project" value="InterPro"/>
</dbReference>
<dbReference type="InterPro" id="IPR055387">
    <property type="entry name" value="FANCA_arcN"/>
</dbReference>
<evidence type="ECO:0000313" key="5">
    <source>
        <dbReference type="Proteomes" id="UP000265120"/>
    </source>
</evidence>
<dbReference type="GO" id="GO:0036297">
    <property type="term" value="P:interstrand cross-link repair"/>
    <property type="evidence" value="ECO:0007669"/>
    <property type="project" value="InterPro"/>
</dbReference>
<dbReference type="PANTHER" id="PTHR12047">
    <property type="entry name" value="FANCONI ANEMIA GROUP A PROTEIN"/>
    <property type="match status" value="1"/>
</dbReference>
<dbReference type="Pfam" id="PF24781">
    <property type="entry name" value="FANCA_helical"/>
    <property type="match status" value="1"/>
</dbReference>
<dbReference type="InParanoid" id="A0A3P8X7F7"/>
<sequence length="938" mass="104868">MEYVSLAKTRLNDLKESLEDMGLYEDVSAAGRASAQPQCPAVQDVERAVSLFETTGRISATVMEASIFRRPYFLTRFLPALLIPRMLPVKADARMRLIEALKKADKIPAAQFSSYVESCRRQRQQDRGSVCLDTSNDPVEVLRVQLQEFRGLVVGGADGDIMSQLSMISHTLSTIFPAGPDDVTELLVITVGLDSPPSPELHVTVVNMILTNFCQCLLDACRANPPNKQSLWASRFVSVLVSNRQLVSGLVHRLWELFNNQGSSLSPAHVLGLAALVVHLHASMSHSPLVQLQPPVLSTAVSVGDALGSALMCRTSSDMTFTVRLCVAAVSYGTCRGNSQQQDYVPSSFYKKLFYLIPRLMPEVRRSTPASGDAAVDESSEADLPELWSSVTDSSSSWRSTASRLWLNSELQLRQRSQQGQLSLTEWLHHELRVQRSDDVLTDPQRQEYQQWACQEFYCPRPVEHGGCGGDMEILCSHLLDAVMDQPSSDLLLQRLDHRASCLRGSCLPDIMSRLQEFLCEFKLTNVQSHQSSRADVCDFLFDFVSRRFSSTGSSELHLQHTLDTWNRVLLSLPPLLLVKVRSEGGRKTVDCSRLIQHINQHQRISCSAVGFLSFHLTAHFFRALFCASVCCEQRREEVNKSWSQISEQCPLLLTSAVLWWQPLSAMLSSLWSGVGEEEPLPEKLQLITDCQHWANSVVTSSWSQSMPSAPALLLASCLYQCCRSPGQNRQNFSSALNLLRPERGAQCRQVLVYLFFICVNRFLSALLYPKQKNKENLLLLCSDLLSVLVDSSEWLLVFTPSAEGGVYQSVNLMTSDDLSRMMPWGFYRLLLHQNTELQQRALQCPGYIHTAALCYIRLLQLFLEGQTLTDPQTEEQQILTQAKMHVLKVISQAPPAALSSAQLRRLEAQCSDLDPEVAAALSLHLDPPDLSPEMDFL</sequence>
<dbReference type="PRINTS" id="PR00826">
    <property type="entry name" value="FANCONIAGENE"/>
</dbReference>
<dbReference type="Pfam" id="PF24783">
    <property type="entry name" value="FANCA_arcN"/>
    <property type="match status" value="1"/>
</dbReference>
<dbReference type="AlphaFoldDB" id="A0A3P8X7F7"/>
<dbReference type="Ensembl" id="ENSCSET00000034429.1">
    <property type="protein sequence ID" value="ENSCSEP00000033990.1"/>
    <property type="gene ID" value="ENSCSEG00000021807.1"/>
</dbReference>
<dbReference type="InterPro" id="IPR055277">
    <property type="entry name" value="Fanconi_A_C"/>
</dbReference>
<dbReference type="STRING" id="244447.ENSCSEP00000033990"/>
<feature type="domain" description="Fanconi anaemia group A protein C-terminal" evidence="1">
    <location>
        <begin position="745"/>
        <end position="917"/>
    </location>
</feature>
<dbReference type="InterPro" id="IPR003516">
    <property type="entry name" value="FANCA"/>
</dbReference>
<evidence type="ECO:0000313" key="4">
    <source>
        <dbReference type="Ensembl" id="ENSCSEP00000033990.1"/>
    </source>
</evidence>
<reference evidence="4 5" key="1">
    <citation type="journal article" date="2014" name="Nat. Genet.">
        <title>Whole-genome sequence of a flatfish provides insights into ZW sex chromosome evolution and adaptation to a benthic lifestyle.</title>
        <authorList>
            <person name="Chen S."/>
            <person name="Zhang G."/>
            <person name="Shao C."/>
            <person name="Huang Q."/>
            <person name="Liu G."/>
            <person name="Zhang P."/>
            <person name="Song W."/>
            <person name="An N."/>
            <person name="Chalopin D."/>
            <person name="Volff J.N."/>
            <person name="Hong Y."/>
            <person name="Li Q."/>
            <person name="Sha Z."/>
            <person name="Zhou H."/>
            <person name="Xie M."/>
            <person name="Yu Q."/>
            <person name="Liu Y."/>
            <person name="Xiang H."/>
            <person name="Wang N."/>
            <person name="Wu K."/>
            <person name="Yang C."/>
            <person name="Zhou Q."/>
            <person name="Liao X."/>
            <person name="Yang L."/>
            <person name="Hu Q."/>
            <person name="Zhang J."/>
            <person name="Meng L."/>
            <person name="Jin L."/>
            <person name="Tian Y."/>
            <person name="Lian J."/>
            <person name="Yang J."/>
            <person name="Miao G."/>
            <person name="Liu S."/>
            <person name="Liang Z."/>
            <person name="Yan F."/>
            <person name="Li Y."/>
            <person name="Sun B."/>
            <person name="Zhang H."/>
            <person name="Zhang J."/>
            <person name="Zhu Y."/>
            <person name="Du M."/>
            <person name="Zhao Y."/>
            <person name="Schartl M."/>
            <person name="Tang Q."/>
            <person name="Wang J."/>
        </authorList>
    </citation>
    <scope>NUCLEOTIDE SEQUENCE</scope>
</reference>
<dbReference type="OMA" id="WACWELY"/>
<keyword evidence="5" id="KW-1185">Reference proteome</keyword>
<accession>A0A3P8X7F7</accession>
<evidence type="ECO:0000259" key="2">
    <source>
        <dbReference type="Pfam" id="PF24781"/>
    </source>
</evidence>
<feature type="domain" description="Fanconi anaemia group A protein arcN subdomain" evidence="3">
    <location>
        <begin position="137"/>
        <end position="365"/>
    </location>
</feature>
<evidence type="ECO:0000259" key="3">
    <source>
        <dbReference type="Pfam" id="PF24783"/>
    </source>
</evidence>
<dbReference type="GeneTree" id="ENSGT00390000007852"/>
<dbReference type="Pfam" id="PF03511">
    <property type="entry name" value="FANCA_CTD"/>
    <property type="match status" value="1"/>
</dbReference>
<reference evidence="4" key="2">
    <citation type="submission" date="2025-08" db="UniProtKB">
        <authorList>
            <consortium name="Ensembl"/>
        </authorList>
    </citation>
    <scope>IDENTIFICATION</scope>
</reference>
<feature type="domain" description="Fanconi anaemia group A protein helical" evidence="2">
    <location>
        <begin position="38"/>
        <end position="119"/>
    </location>
</feature>
<organism evidence="4 5">
    <name type="scientific">Cynoglossus semilaevis</name>
    <name type="common">Tongue sole</name>
    <dbReference type="NCBI Taxonomy" id="244447"/>
    <lineage>
        <taxon>Eukaryota</taxon>
        <taxon>Metazoa</taxon>
        <taxon>Chordata</taxon>
        <taxon>Craniata</taxon>
        <taxon>Vertebrata</taxon>
        <taxon>Euteleostomi</taxon>
        <taxon>Actinopterygii</taxon>
        <taxon>Neopterygii</taxon>
        <taxon>Teleostei</taxon>
        <taxon>Neoteleostei</taxon>
        <taxon>Acanthomorphata</taxon>
        <taxon>Carangaria</taxon>
        <taxon>Pleuronectiformes</taxon>
        <taxon>Pleuronectoidei</taxon>
        <taxon>Cynoglossidae</taxon>
        <taxon>Cynoglossinae</taxon>
        <taxon>Cynoglossus</taxon>
    </lineage>
</organism>